<dbReference type="Pfam" id="PF08264">
    <property type="entry name" value="Anticodon_1"/>
    <property type="match status" value="1"/>
</dbReference>
<evidence type="ECO:0000256" key="8">
    <source>
        <dbReference type="ARBA" id="ARBA00022741"/>
    </source>
</evidence>
<keyword evidence="9 15" id="KW-0862">Zinc</keyword>
<evidence type="ECO:0000256" key="1">
    <source>
        <dbReference type="ARBA" id="ARBA00001947"/>
    </source>
</evidence>
<evidence type="ECO:0000313" key="19">
    <source>
        <dbReference type="EMBL" id="PTL73783.1"/>
    </source>
</evidence>
<evidence type="ECO:0000256" key="13">
    <source>
        <dbReference type="ARBA" id="ARBA00025217"/>
    </source>
</evidence>
<comment type="function">
    <text evidence="13 15">Catalyzes the attachment of isoleucine to tRNA(Ile). As IleRS can inadvertently accommodate and process structurally similar amino acids such as valine, to avoid such errors it has two additional distinct tRNA(Ile)-dependent editing activities. One activity is designated as 'pretransfer' editing and involves the hydrolysis of activated Val-AMP. The other activity is designated 'posttransfer' editing and involves deacylation of mischarged Val-tRNA(Ile).</text>
</comment>
<dbReference type="SUPFAM" id="SSF52374">
    <property type="entry name" value="Nucleotidylyl transferase"/>
    <property type="match status" value="1"/>
</dbReference>
<dbReference type="GO" id="GO:0008270">
    <property type="term" value="F:zinc ion binding"/>
    <property type="evidence" value="ECO:0007669"/>
    <property type="project" value="UniProtKB-UniRule"/>
</dbReference>
<feature type="region of interest" description="Disordered" evidence="16">
    <location>
        <begin position="1"/>
        <end position="23"/>
    </location>
</feature>
<evidence type="ECO:0000256" key="6">
    <source>
        <dbReference type="ARBA" id="ARBA00022598"/>
    </source>
</evidence>
<dbReference type="SUPFAM" id="SSF50677">
    <property type="entry name" value="ValRS/IleRS/LeuRS editing domain"/>
    <property type="match status" value="1"/>
</dbReference>
<keyword evidence="7 15" id="KW-0479">Metal-binding</keyword>
<evidence type="ECO:0000256" key="4">
    <source>
        <dbReference type="ARBA" id="ARBA00011245"/>
    </source>
</evidence>
<dbReference type="NCBIfam" id="TIGR00392">
    <property type="entry name" value="ileS"/>
    <property type="match status" value="1"/>
</dbReference>
<reference evidence="19 20" key="1">
    <citation type="submission" date="2018-03" db="EMBL/GenBank/DDBJ databases">
        <title>Bacteriophage NCPPB3778 and a type I-E CRISPR drive the evolution of the US Biological Select Agent, Rathayibacter toxicus.</title>
        <authorList>
            <person name="Davis E.W.II."/>
            <person name="Tabima J.F."/>
            <person name="Weisberg A.J."/>
            <person name="Dantas Lopes L."/>
            <person name="Wiseman M.S."/>
            <person name="Wiseman M.S."/>
            <person name="Pupko T."/>
            <person name="Belcher M.S."/>
            <person name="Sechler A.J."/>
            <person name="Tancos M.A."/>
            <person name="Schroeder B.K."/>
            <person name="Murray T.D."/>
            <person name="Luster D.G."/>
            <person name="Schneider W.L."/>
            <person name="Rogers E."/>
            <person name="Andreote F.D."/>
            <person name="Grunwald N.J."/>
            <person name="Putnam M.L."/>
            <person name="Chang J.H."/>
        </authorList>
    </citation>
    <scope>NUCLEOTIDE SEQUENCE [LARGE SCALE GENOMIC DNA]</scope>
    <source>
        <strain evidence="19 20">DSM 15933</strain>
    </source>
</reference>
<dbReference type="InterPro" id="IPR002300">
    <property type="entry name" value="aa-tRNA-synth_Ia"/>
</dbReference>
<keyword evidence="8 15" id="KW-0547">Nucleotide-binding</keyword>
<comment type="subcellular location">
    <subcellularLocation>
        <location evidence="2 15">Cytoplasm</location>
    </subcellularLocation>
</comment>
<dbReference type="GO" id="GO:0005737">
    <property type="term" value="C:cytoplasm"/>
    <property type="evidence" value="ECO:0007669"/>
    <property type="project" value="UniProtKB-SubCell"/>
</dbReference>
<dbReference type="Gene3D" id="1.10.730.10">
    <property type="entry name" value="Isoleucyl-tRNA Synthetase, Domain 1"/>
    <property type="match status" value="1"/>
</dbReference>
<evidence type="ECO:0000256" key="7">
    <source>
        <dbReference type="ARBA" id="ARBA00022723"/>
    </source>
</evidence>
<dbReference type="PROSITE" id="PS00178">
    <property type="entry name" value="AA_TRNA_LIGASE_I"/>
    <property type="match status" value="1"/>
</dbReference>
<dbReference type="GO" id="GO:0002161">
    <property type="term" value="F:aminoacyl-tRNA deacylase activity"/>
    <property type="evidence" value="ECO:0007669"/>
    <property type="project" value="InterPro"/>
</dbReference>
<feature type="short sequence motif" description="'HIGH' region" evidence="15">
    <location>
        <begin position="64"/>
        <end position="74"/>
    </location>
</feature>
<comment type="similarity">
    <text evidence="3 15">Belongs to the class-I aminoacyl-tRNA synthetase family. IleS type 2 subfamily.</text>
</comment>
<dbReference type="GO" id="GO:0000049">
    <property type="term" value="F:tRNA binding"/>
    <property type="evidence" value="ECO:0007669"/>
    <property type="project" value="InterPro"/>
</dbReference>
<comment type="subunit">
    <text evidence="4 15">Monomer.</text>
</comment>
<evidence type="ECO:0000259" key="17">
    <source>
        <dbReference type="Pfam" id="PF00133"/>
    </source>
</evidence>
<dbReference type="AlphaFoldDB" id="A0A2T4UW96"/>
<dbReference type="HAMAP" id="MF_02003">
    <property type="entry name" value="Ile_tRNA_synth_type2"/>
    <property type="match status" value="1"/>
</dbReference>
<dbReference type="SUPFAM" id="SSF47323">
    <property type="entry name" value="Anticodon-binding domain of a subclass of class I aminoacyl-tRNA synthetases"/>
    <property type="match status" value="1"/>
</dbReference>
<evidence type="ECO:0000256" key="5">
    <source>
        <dbReference type="ARBA" id="ARBA00022490"/>
    </source>
</evidence>
<dbReference type="RefSeq" id="WP_107575133.1">
    <property type="nucleotide sequence ID" value="NZ_PZPL01000001.1"/>
</dbReference>
<feature type="domain" description="Methionyl/Valyl/Leucyl/Isoleucyl-tRNA synthetase anticodon-binding" evidence="18">
    <location>
        <begin position="738"/>
        <end position="881"/>
    </location>
</feature>
<dbReference type="FunFam" id="3.40.50.620:FF:000075">
    <property type="entry name" value="Isoleucine--tRNA ligase"/>
    <property type="match status" value="1"/>
</dbReference>
<dbReference type="PANTHER" id="PTHR42780:SF1">
    <property type="entry name" value="ISOLEUCINE--TRNA LIGASE, CYTOPLASMIC"/>
    <property type="match status" value="1"/>
</dbReference>
<proteinExistence type="inferred from homology"/>
<dbReference type="InterPro" id="IPR009008">
    <property type="entry name" value="Val/Leu/Ile-tRNA-synth_edit"/>
</dbReference>
<dbReference type="CDD" id="cd07961">
    <property type="entry name" value="Anticodon_Ia_Ile_ABEc"/>
    <property type="match status" value="1"/>
</dbReference>
<dbReference type="EMBL" id="PZPL01000001">
    <property type="protein sequence ID" value="PTL73783.1"/>
    <property type="molecule type" value="Genomic_DNA"/>
</dbReference>
<gene>
    <name evidence="15" type="primary">ileS</name>
    <name evidence="19" type="ORF">C1I63_13685</name>
</gene>
<keyword evidence="6 15" id="KW-0436">Ligase</keyword>
<protein>
    <recommendedName>
        <fullName evidence="15">Isoleucine--tRNA ligase</fullName>
        <ecNumber evidence="15">6.1.1.5</ecNumber>
    </recommendedName>
    <alternativeName>
        <fullName evidence="15">Isoleucyl-tRNA synthetase</fullName>
        <shortName evidence="15">IleRS</shortName>
    </alternativeName>
</protein>
<dbReference type="InterPro" id="IPR033709">
    <property type="entry name" value="Anticodon_Ile_ABEc"/>
</dbReference>
<feature type="binding site" evidence="15">
    <location>
        <position position="653"/>
    </location>
    <ligand>
        <name>ATP</name>
        <dbReference type="ChEBI" id="CHEBI:30616"/>
    </ligand>
</feature>
<accession>A0A2T4UW96</accession>
<dbReference type="Pfam" id="PF19302">
    <property type="entry name" value="DUF5915"/>
    <property type="match status" value="1"/>
</dbReference>
<keyword evidence="10 15" id="KW-0067">ATP-binding</keyword>
<dbReference type="GO" id="GO:0004822">
    <property type="term" value="F:isoleucine-tRNA ligase activity"/>
    <property type="evidence" value="ECO:0007669"/>
    <property type="project" value="UniProtKB-UniRule"/>
</dbReference>
<keyword evidence="20" id="KW-1185">Reference proteome</keyword>
<dbReference type="Gene3D" id="3.90.740.10">
    <property type="entry name" value="Valyl/Leucyl/Isoleucyl-tRNA synthetase, editing domain"/>
    <property type="match status" value="1"/>
</dbReference>
<comment type="caution">
    <text evidence="19">The sequence shown here is derived from an EMBL/GenBank/DDBJ whole genome shotgun (WGS) entry which is preliminary data.</text>
</comment>
<evidence type="ECO:0000256" key="16">
    <source>
        <dbReference type="SAM" id="MobiDB-lite"/>
    </source>
</evidence>
<keyword evidence="11 15" id="KW-0648">Protein biosynthesis</keyword>
<dbReference type="InterPro" id="IPR009080">
    <property type="entry name" value="tRNAsynth_Ia_anticodon-bd"/>
</dbReference>
<dbReference type="InterPro" id="IPR002301">
    <property type="entry name" value="Ile-tRNA-ligase"/>
</dbReference>
<evidence type="ECO:0000259" key="18">
    <source>
        <dbReference type="Pfam" id="PF08264"/>
    </source>
</evidence>
<feature type="short sequence motif" description="'KMSKS' region" evidence="15">
    <location>
        <begin position="650"/>
        <end position="654"/>
    </location>
</feature>
<evidence type="ECO:0000256" key="3">
    <source>
        <dbReference type="ARBA" id="ARBA00007078"/>
    </source>
</evidence>
<comment type="domain">
    <text evidence="15">IleRS has two distinct active sites: one for aminoacylation and one for editing. The misactivated valine is translocated from the active site to the editing site, which sterically excludes the correctly activated isoleucine. The single editing site contains two valyl binding pockets, one specific for each substrate (Val-AMP or Val-tRNA(Ile)).</text>
</comment>
<dbReference type="FunFam" id="3.40.50.620:FF:000063">
    <property type="entry name" value="Isoleucine--tRNA ligase"/>
    <property type="match status" value="1"/>
</dbReference>
<dbReference type="GO" id="GO:0005524">
    <property type="term" value="F:ATP binding"/>
    <property type="evidence" value="ECO:0007669"/>
    <property type="project" value="UniProtKB-UniRule"/>
</dbReference>
<dbReference type="PANTHER" id="PTHR42780">
    <property type="entry name" value="SOLEUCYL-TRNA SYNTHETASE"/>
    <property type="match status" value="1"/>
</dbReference>
<comment type="catalytic activity">
    <reaction evidence="14 15">
        <text>tRNA(Ile) + L-isoleucine + ATP = L-isoleucyl-tRNA(Ile) + AMP + diphosphate</text>
        <dbReference type="Rhea" id="RHEA:11060"/>
        <dbReference type="Rhea" id="RHEA-COMP:9666"/>
        <dbReference type="Rhea" id="RHEA-COMP:9695"/>
        <dbReference type="ChEBI" id="CHEBI:30616"/>
        <dbReference type="ChEBI" id="CHEBI:33019"/>
        <dbReference type="ChEBI" id="CHEBI:58045"/>
        <dbReference type="ChEBI" id="CHEBI:78442"/>
        <dbReference type="ChEBI" id="CHEBI:78528"/>
        <dbReference type="ChEBI" id="CHEBI:456215"/>
        <dbReference type="EC" id="6.1.1.5"/>
    </reaction>
</comment>
<keyword evidence="12 15" id="KW-0030">Aminoacyl-tRNA synthetase</keyword>
<evidence type="ECO:0000256" key="15">
    <source>
        <dbReference type="HAMAP-Rule" id="MF_02003"/>
    </source>
</evidence>
<sequence>MTYPLTPPTSGDSGSAFGRGVTPSPRFPEIEEAVLAHWKADDTFQESIRSREGSPEWVFYDGPPFANGLPHYGHLLTGYAKDLFPRFQTMRGKQVHRRFGWDTHGLPAELEAERQLGITDKSQIEEMGIAAFNAAAKESVLRYTGEWQDYVTRQARWVDFENDYKTLDPSFMESVIWAFKQLYDKGLAYEGYRVLPYCWRDQTPLSNHELRMDDDVYKMRQDQTVTVTFPLVGETAEALNLTAVRALAWTTTPWTLPTNAALAVGPDIEYAVLASGPNGAADGKGEPEERELSAEYLLAIDQVGAYAKDLGYDDAESARAAVSRTLRGRELEGVSYDRLWDHYADTETWGTQNAWRILVADYVTTSEGTGIVHQAPAYGEDDQKVCEAAGIPVIISVDDGGRFLPQIAEVAGLQVFEANKPLTQLLKAQHRLLRQASYEHSYPHCWRCRNPLIYKAVSSWFVRVTAFRDRMEELNQEITWVPENVKDGQFGKWLSGARDWSISRNRYFGSPIPVWKSDDPDYPRMDVYGSLDELERDFGVRPEDLHRPFIDELTRPNPDDPTGRSTMRRITDVLDVWFDSGSMPFAQVHYPFENADWFDSHNPADFIVEYIGQTRGWFYTLHVLSTALFDRPAFRNVVSHGIVLGNDGQKMSKSLRNYPDVAEVFDRDGSDAMRWFLMSSPVLRGGNLVVTEEGIREGVRQVLLPLWNTWYFFSLYANASGEDGYEARRRTDSGDVLDRYLLAKTHDLIETVTGHLEALDSTLAAAALRDFADVLTNWYVRRSRDRFWQGADADGRGAEAFDTLYTVLETVTRVAAPLLPLISEEIWRGLTGGRSVHLTDWPTADEFPVDEALVHAMDAVRGISSTALSLRKQAGLRVRLPLARLTVVVADADELAPFEAILRDELNVKEVTLVPLVETSASDYGVTSRLAVNARAAGPRLGRGVQTVIKAAKAGDWSEVDGVVTAGGVELAEGEYELTLEVGGAGADDRAIALLPRGGFVLLDTATTPELEAEGLARDLIRAVQDARKGAGLDVSDRIVLDVMLDEVSLGALEPHATWIAEETLATGFAFTPLTIALEGGEGAVAFGPAGTAIIRVEKVEAADV</sequence>
<organism evidence="19 20">
    <name type="scientific">Rathayibacter caricis DSM 15933</name>
    <dbReference type="NCBI Taxonomy" id="1328867"/>
    <lineage>
        <taxon>Bacteria</taxon>
        <taxon>Bacillati</taxon>
        <taxon>Actinomycetota</taxon>
        <taxon>Actinomycetes</taxon>
        <taxon>Micrococcales</taxon>
        <taxon>Microbacteriaceae</taxon>
        <taxon>Rathayibacter</taxon>
    </lineage>
</organism>
<dbReference type="InterPro" id="IPR014729">
    <property type="entry name" value="Rossmann-like_a/b/a_fold"/>
</dbReference>
<evidence type="ECO:0000256" key="9">
    <source>
        <dbReference type="ARBA" id="ARBA00022833"/>
    </source>
</evidence>
<dbReference type="InterPro" id="IPR023586">
    <property type="entry name" value="Ile-tRNA-ligase_type2"/>
</dbReference>
<evidence type="ECO:0000256" key="14">
    <source>
        <dbReference type="ARBA" id="ARBA00048359"/>
    </source>
</evidence>
<evidence type="ECO:0000256" key="11">
    <source>
        <dbReference type="ARBA" id="ARBA00022917"/>
    </source>
</evidence>
<comment type="cofactor">
    <cofactor evidence="1 15">
        <name>Zn(2+)</name>
        <dbReference type="ChEBI" id="CHEBI:29105"/>
    </cofactor>
</comment>
<name>A0A2T4UW96_9MICO</name>
<dbReference type="PRINTS" id="PR00984">
    <property type="entry name" value="TRNASYNTHILE"/>
</dbReference>
<dbReference type="EC" id="6.1.1.5" evidence="15"/>
<dbReference type="GO" id="GO:0006428">
    <property type="term" value="P:isoleucyl-tRNA aminoacylation"/>
    <property type="evidence" value="ECO:0007669"/>
    <property type="project" value="UniProtKB-UniRule"/>
</dbReference>
<dbReference type="Pfam" id="PF00133">
    <property type="entry name" value="tRNA-synt_1"/>
    <property type="match status" value="1"/>
</dbReference>
<evidence type="ECO:0000256" key="12">
    <source>
        <dbReference type="ARBA" id="ARBA00023146"/>
    </source>
</evidence>
<keyword evidence="5 15" id="KW-0963">Cytoplasm</keyword>
<dbReference type="InterPro" id="IPR013155">
    <property type="entry name" value="M/V/L/I-tRNA-synth_anticd-bd"/>
</dbReference>
<dbReference type="InterPro" id="IPR001412">
    <property type="entry name" value="aa-tRNA-synth_I_CS"/>
</dbReference>
<evidence type="ECO:0000313" key="20">
    <source>
        <dbReference type="Proteomes" id="UP000241085"/>
    </source>
</evidence>
<evidence type="ECO:0000256" key="2">
    <source>
        <dbReference type="ARBA" id="ARBA00004496"/>
    </source>
</evidence>
<dbReference type="Gene3D" id="3.40.50.620">
    <property type="entry name" value="HUPs"/>
    <property type="match status" value="2"/>
</dbReference>
<evidence type="ECO:0000256" key="10">
    <source>
        <dbReference type="ARBA" id="ARBA00022840"/>
    </source>
</evidence>
<dbReference type="CDD" id="cd00818">
    <property type="entry name" value="IleRS_core"/>
    <property type="match status" value="1"/>
</dbReference>
<dbReference type="Proteomes" id="UP000241085">
    <property type="component" value="Unassembled WGS sequence"/>
</dbReference>
<feature type="domain" description="Aminoacyl-tRNA synthetase class Ia" evidence="17">
    <location>
        <begin position="34"/>
        <end position="684"/>
    </location>
</feature>